<accession>A0A3N6RPY5</accession>
<evidence type="ECO:0000313" key="3">
    <source>
        <dbReference type="EMBL" id="KAF3533468.1"/>
    </source>
</evidence>
<gene>
    <name evidence="3" type="ORF">DY000_02043812</name>
    <name evidence="2" type="ORF">F2Q70_00007646</name>
</gene>
<dbReference type="Proteomes" id="UP000266723">
    <property type="component" value="Unassembled WGS sequence"/>
</dbReference>
<dbReference type="EMBL" id="QGKY02000089">
    <property type="protein sequence ID" value="KAF2615599.1"/>
    <property type="molecule type" value="Genomic_DNA"/>
</dbReference>
<feature type="region of interest" description="Disordered" evidence="1">
    <location>
        <begin position="43"/>
        <end position="63"/>
    </location>
</feature>
<dbReference type="AlphaFoldDB" id="A0A3N6RPY5"/>
<proteinExistence type="predicted"/>
<evidence type="ECO:0000313" key="4">
    <source>
        <dbReference type="Proteomes" id="UP000266723"/>
    </source>
</evidence>
<feature type="compositionally biased region" description="Gly residues" evidence="1">
    <location>
        <begin position="78"/>
        <end position="88"/>
    </location>
</feature>
<comment type="caution">
    <text evidence="2">The sequence shown here is derived from an EMBL/GenBank/DDBJ whole genome shotgun (WGS) entry which is preliminary data.</text>
</comment>
<feature type="region of interest" description="Disordered" evidence="1">
    <location>
        <begin position="78"/>
        <end position="108"/>
    </location>
</feature>
<dbReference type="EMBL" id="QGKV02001507">
    <property type="protein sequence ID" value="KAF3533468.1"/>
    <property type="molecule type" value="Genomic_DNA"/>
</dbReference>
<sequence>MIWVLSHRQRKETGRGVEAAKKSNDGGYIQRIWWFRRSDEREREANGRNLHRGGSGGGLNSGQRGAITIIITRKGGVASRGGELGRGGGAEEIHPSGVHRDSGLGGFF</sequence>
<evidence type="ECO:0000256" key="1">
    <source>
        <dbReference type="SAM" id="MobiDB-lite"/>
    </source>
</evidence>
<name>A0A3N6RPY5_BRACR</name>
<reference evidence="3 4" key="3">
    <citation type="journal article" date="2020" name="BMC Genomics">
        <title>Intraspecific diversification of the crop wild relative Brassica cretica Lam. using demographic model selection.</title>
        <authorList>
            <person name="Kioukis A."/>
            <person name="Michalopoulou V.A."/>
            <person name="Briers L."/>
            <person name="Pirintsos S."/>
            <person name="Studholme D.J."/>
            <person name="Pavlidis P."/>
            <person name="Sarris P.F."/>
        </authorList>
    </citation>
    <scope>NUCLEOTIDE SEQUENCE [LARGE SCALE GENOMIC DNA]</scope>
    <source>
        <strain evidence="4">cv. PFS-1207/04</strain>
        <strain evidence="3">PFS-1207/04</strain>
    </source>
</reference>
<evidence type="ECO:0000313" key="2">
    <source>
        <dbReference type="EMBL" id="KAF2615599.1"/>
    </source>
</evidence>
<keyword evidence="4" id="KW-1185">Reference proteome</keyword>
<reference evidence="3" key="2">
    <citation type="submission" date="2019-12" db="EMBL/GenBank/DDBJ databases">
        <authorList>
            <person name="Studholme D.J."/>
            <person name="Sarris P."/>
        </authorList>
    </citation>
    <scope>NUCLEOTIDE SEQUENCE</scope>
    <source>
        <strain evidence="3">PFS-1207/04</strain>
        <tissue evidence="3">Leaf</tissue>
    </source>
</reference>
<feature type="compositionally biased region" description="Basic and acidic residues" evidence="1">
    <location>
        <begin position="89"/>
        <end position="102"/>
    </location>
</feature>
<reference evidence="2" key="1">
    <citation type="submission" date="2019-12" db="EMBL/GenBank/DDBJ databases">
        <title>Genome sequencing and annotation of Brassica cretica.</title>
        <authorList>
            <person name="Studholme D.J."/>
            <person name="Sarris P.F."/>
        </authorList>
    </citation>
    <scope>NUCLEOTIDE SEQUENCE</scope>
    <source>
        <strain evidence="2">PFS-102/07</strain>
        <tissue evidence="2">Leaf</tissue>
    </source>
</reference>
<organism evidence="2">
    <name type="scientific">Brassica cretica</name>
    <name type="common">Mustard</name>
    <dbReference type="NCBI Taxonomy" id="69181"/>
    <lineage>
        <taxon>Eukaryota</taxon>
        <taxon>Viridiplantae</taxon>
        <taxon>Streptophyta</taxon>
        <taxon>Embryophyta</taxon>
        <taxon>Tracheophyta</taxon>
        <taxon>Spermatophyta</taxon>
        <taxon>Magnoliopsida</taxon>
        <taxon>eudicotyledons</taxon>
        <taxon>Gunneridae</taxon>
        <taxon>Pentapetalae</taxon>
        <taxon>rosids</taxon>
        <taxon>malvids</taxon>
        <taxon>Brassicales</taxon>
        <taxon>Brassicaceae</taxon>
        <taxon>Brassiceae</taxon>
        <taxon>Brassica</taxon>
    </lineage>
</organism>
<protein>
    <submittedName>
        <fullName evidence="2">Uncharacterized protein</fullName>
    </submittedName>
</protein>